<dbReference type="GO" id="GO:0000775">
    <property type="term" value="C:chromosome, centromeric region"/>
    <property type="evidence" value="ECO:0007669"/>
    <property type="project" value="UniProtKB-SubCell"/>
</dbReference>
<keyword evidence="10" id="KW-1185">Reference proteome</keyword>
<organism evidence="9 10">
    <name type="scientific">Sphaeramia orbicularis</name>
    <name type="common">orbiculate cardinalfish</name>
    <dbReference type="NCBI Taxonomy" id="375764"/>
    <lineage>
        <taxon>Eukaryota</taxon>
        <taxon>Metazoa</taxon>
        <taxon>Chordata</taxon>
        <taxon>Craniata</taxon>
        <taxon>Vertebrata</taxon>
        <taxon>Euteleostomi</taxon>
        <taxon>Actinopterygii</taxon>
        <taxon>Neopterygii</taxon>
        <taxon>Teleostei</taxon>
        <taxon>Neoteleostei</taxon>
        <taxon>Acanthomorphata</taxon>
        <taxon>Gobiaria</taxon>
        <taxon>Kurtiformes</taxon>
        <taxon>Apogonoidei</taxon>
        <taxon>Apogonidae</taxon>
        <taxon>Apogoninae</taxon>
        <taxon>Sphaeramia</taxon>
    </lineage>
</organism>
<reference evidence="9" key="2">
    <citation type="submission" date="2025-08" db="UniProtKB">
        <authorList>
            <consortium name="Ensembl"/>
        </authorList>
    </citation>
    <scope>IDENTIFICATION</scope>
</reference>
<keyword evidence="7" id="KW-0137">Centromere</keyword>
<dbReference type="AlphaFoldDB" id="A0A673AFM3"/>
<dbReference type="Ensembl" id="ENSSORT00005028844.1">
    <property type="protein sequence ID" value="ENSSORP00005028041.1"/>
    <property type="gene ID" value="ENSSORG00005013433.1"/>
</dbReference>
<reference evidence="9" key="3">
    <citation type="submission" date="2025-09" db="UniProtKB">
        <authorList>
            <consortium name="Ensembl"/>
        </authorList>
    </citation>
    <scope>IDENTIFICATION</scope>
</reference>
<evidence type="ECO:0000256" key="6">
    <source>
        <dbReference type="ARBA" id="ARBA00023242"/>
    </source>
</evidence>
<comment type="similarity">
    <text evidence="3">Belongs to the CENP-Q/OKP1 family.</text>
</comment>
<evidence type="ECO:0000256" key="2">
    <source>
        <dbReference type="ARBA" id="ARBA00004584"/>
    </source>
</evidence>
<name>A0A673AFM3_9TELE</name>
<dbReference type="Proteomes" id="UP000472271">
    <property type="component" value="Chromosome 3"/>
</dbReference>
<accession>A0A673AFM3</accession>
<feature type="coiled-coil region" evidence="8">
    <location>
        <begin position="80"/>
        <end position="132"/>
    </location>
</feature>
<keyword evidence="5" id="KW-0158">Chromosome</keyword>
<evidence type="ECO:0000313" key="9">
    <source>
        <dbReference type="Ensembl" id="ENSSORP00005028041.1"/>
    </source>
</evidence>
<dbReference type="InterPro" id="IPR025212">
    <property type="entry name" value="CAD_CENP-Q"/>
</dbReference>
<dbReference type="PANTHER" id="PTHR31345:SF3">
    <property type="entry name" value="CENTROMERE PROTEIN Q"/>
    <property type="match status" value="1"/>
</dbReference>
<dbReference type="GO" id="GO:0005634">
    <property type="term" value="C:nucleus"/>
    <property type="evidence" value="ECO:0007669"/>
    <property type="project" value="UniProtKB-SubCell"/>
</dbReference>
<evidence type="ECO:0000256" key="4">
    <source>
        <dbReference type="ARBA" id="ARBA00016397"/>
    </source>
</evidence>
<evidence type="ECO:0000256" key="1">
    <source>
        <dbReference type="ARBA" id="ARBA00004123"/>
    </source>
</evidence>
<keyword evidence="6" id="KW-0539">Nucleus</keyword>
<keyword evidence="8" id="KW-0175">Coiled coil</keyword>
<proteinExistence type="inferred from homology"/>
<evidence type="ECO:0000313" key="10">
    <source>
        <dbReference type="Proteomes" id="UP000472271"/>
    </source>
</evidence>
<dbReference type="Pfam" id="PF13094">
    <property type="entry name" value="CENP-Q"/>
    <property type="match status" value="1"/>
</dbReference>
<comment type="subcellular location">
    <subcellularLocation>
        <location evidence="2">Chromosome</location>
        <location evidence="2">Centromere</location>
    </subcellularLocation>
    <subcellularLocation>
        <location evidence="1">Nucleus</location>
    </subcellularLocation>
</comment>
<dbReference type="PANTHER" id="PTHR31345">
    <property type="entry name" value="CENTROMERE PROTEIN Q"/>
    <property type="match status" value="1"/>
</dbReference>
<protein>
    <recommendedName>
        <fullName evidence="4">Centromere protein Q</fullName>
    </recommendedName>
</protein>
<evidence type="ECO:0000256" key="7">
    <source>
        <dbReference type="ARBA" id="ARBA00023328"/>
    </source>
</evidence>
<reference evidence="9" key="1">
    <citation type="submission" date="2019-06" db="EMBL/GenBank/DDBJ databases">
        <authorList>
            <consortium name="Wellcome Sanger Institute Data Sharing"/>
        </authorList>
    </citation>
    <scope>NUCLEOTIDE SEQUENCE [LARGE SCALE GENOMIC DNA]</scope>
</reference>
<gene>
    <name evidence="9" type="primary">cenpq</name>
</gene>
<evidence type="ECO:0000256" key="8">
    <source>
        <dbReference type="SAM" id="Coils"/>
    </source>
</evidence>
<evidence type="ECO:0000256" key="3">
    <source>
        <dbReference type="ARBA" id="ARBA00008191"/>
    </source>
</evidence>
<evidence type="ECO:0000256" key="5">
    <source>
        <dbReference type="ARBA" id="ARBA00022454"/>
    </source>
</evidence>
<sequence length="198" mass="22443">MSRSSIVALENIMDLAILSTLASSQREKKEIQEQLNILKKRFIAHAAQLKVPVNKQKELECSSHRHQDETKKFEAGKKALSSLEENLKSVLILLEKTEEETVTLEERCRTLRDQLEGQEEEAKEMFQIAEQAVLNLPPLLPPKGETTLESRMKNIIPAADSETMARKLGEILQNAKAIQDAQELLLQAHKHADQLFKP</sequence>